<keyword evidence="2" id="KW-0677">Repeat</keyword>
<dbReference type="SUPFAM" id="SSF48452">
    <property type="entry name" value="TPR-like"/>
    <property type="match status" value="1"/>
</dbReference>
<dbReference type="Proteomes" id="UP000094527">
    <property type="component" value="Unassembled WGS sequence"/>
</dbReference>
<name>A0A1D2MEH5_ORCCI</name>
<dbReference type="PROSITE" id="PS50059">
    <property type="entry name" value="FKBP_PPIASE"/>
    <property type="match status" value="1"/>
</dbReference>
<comment type="catalytic activity">
    <reaction evidence="4">
        <text>[protein]-peptidylproline (omega=180) = [protein]-peptidylproline (omega=0)</text>
        <dbReference type="Rhea" id="RHEA:16237"/>
        <dbReference type="Rhea" id="RHEA-COMP:10747"/>
        <dbReference type="Rhea" id="RHEA-COMP:10748"/>
        <dbReference type="ChEBI" id="CHEBI:83833"/>
        <dbReference type="ChEBI" id="CHEBI:83834"/>
        <dbReference type="EC" id="5.2.1.8"/>
    </reaction>
</comment>
<dbReference type="EMBL" id="LJIJ01001608">
    <property type="protein sequence ID" value="ODM91282.1"/>
    <property type="molecule type" value="Genomic_DNA"/>
</dbReference>
<keyword evidence="3" id="KW-0802">TPR repeat</keyword>
<dbReference type="Pfam" id="PF00254">
    <property type="entry name" value="FKBP_C"/>
    <property type="match status" value="1"/>
</dbReference>
<dbReference type="InterPro" id="IPR001179">
    <property type="entry name" value="PPIase_FKBP_dom"/>
</dbReference>
<dbReference type="EC" id="5.2.1.8" evidence="4"/>
<evidence type="ECO:0000259" key="5">
    <source>
        <dbReference type="PROSITE" id="PS50059"/>
    </source>
</evidence>
<comment type="caution">
    <text evidence="6">The sequence shown here is derived from an EMBL/GenBank/DDBJ whole genome shotgun (WGS) entry which is preliminary data.</text>
</comment>
<evidence type="ECO:0000256" key="1">
    <source>
        <dbReference type="ARBA" id="ARBA00009648"/>
    </source>
</evidence>
<dbReference type="Gene3D" id="3.10.50.40">
    <property type="match status" value="1"/>
</dbReference>
<protein>
    <recommendedName>
        <fullName evidence="4">peptidylprolyl isomerase</fullName>
        <ecNumber evidence="4">5.2.1.8</ecNumber>
    </recommendedName>
</protein>
<dbReference type="InterPro" id="IPR046357">
    <property type="entry name" value="PPIase_dom_sf"/>
</dbReference>
<proteinExistence type="inferred from homology"/>
<keyword evidence="4" id="KW-0697">Rotamase</keyword>
<evidence type="ECO:0000256" key="2">
    <source>
        <dbReference type="ARBA" id="ARBA00022737"/>
    </source>
</evidence>
<dbReference type="SUPFAM" id="SSF54534">
    <property type="entry name" value="FKBP-like"/>
    <property type="match status" value="1"/>
</dbReference>
<dbReference type="PANTHER" id="PTHR46674:SF1">
    <property type="entry name" value="INACTIVE PEPTIDYL-PROLYL CIS-TRANS ISOMERASE FKBP6"/>
    <property type="match status" value="1"/>
</dbReference>
<evidence type="ECO:0000313" key="6">
    <source>
        <dbReference type="EMBL" id="ODM91282.1"/>
    </source>
</evidence>
<feature type="domain" description="PPIase FKBP-type" evidence="5">
    <location>
        <begin position="141"/>
        <end position="234"/>
    </location>
</feature>
<keyword evidence="7" id="KW-1185">Reference proteome</keyword>
<dbReference type="GO" id="GO:0003755">
    <property type="term" value="F:peptidyl-prolyl cis-trans isomerase activity"/>
    <property type="evidence" value="ECO:0007669"/>
    <property type="project" value="UniProtKB-KW"/>
</dbReference>
<dbReference type="PANTHER" id="PTHR46674">
    <property type="entry name" value="INACTIVE PEPTIDYL-PROLYL CIS-TRANS ISOMERASE FKBP6"/>
    <property type="match status" value="1"/>
</dbReference>
<comment type="similarity">
    <text evidence="1">Belongs to the FKBP6 family.</text>
</comment>
<gene>
    <name evidence="6" type="ORF">Ocin01_15401</name>
</gene>
<keyword evidence="4 6" id="KW-0413">Isomerase</keyword>
<evidence type="ECO:0000313" key="7">
    <source>
        <dbReference type="Proteomes" id="UP000094527"/>
    </source>
</evidence>
<dbReference type="OrthoDB" id="8116123at2759"/>
<evidence type="ECO:0000256" key="4">
    <source>
        <dbReference type="PROSITE-ProRule" id="PRU00277"/>
    </source>
</evidence>
<dbReference type="InterPro" id="IPR011990">
    <property type="entry name" value="TPR-like_helical_dom_sf"/>
</dbReference>
<reference evidence="6 7" key="1">
    <citation type="journal article" date="2016" name="Genome Biol. Evol.">
        <title>Gene Family Evolution Reflects Adaptation to Soil Environmental Stressors in the Genome of the Collembolan Orchesella cincta.</title>
        <authorList>
            <person name="Faddeeva-Vakhrusheva A."/>
            <person name="Derks M.F."/>
            <person name="Anvar S.Y."/>
            <person name="Agamennone V."/>
            <person name="Suring W."/>
            <person name="Smit S."/>
            <person name="van Straalen N.M."/>
            <person name="Roelofs D."/>
        </authorList>
    </citation>
    <scope>NUCLEOTIDE SEQUENCE [LARGE SCALE GENOMIC DNA]</scope>
    <source>
        <tissue evidence="6">Mixed pool</tissue>
    </source>
</reference>
<evidence type="ECO:0000256" key="3">
    <source>
        <dbReference type="ARBA" id="ARBA00022803"/>
    </source>
</evidence>
<sequence>MDSDDEFVDCEEELEGLSYSNIDVNLSRQLEQNLDFQRMLRGEVQSFDTLGLDMDEIIETEGFQAESKPTPDSALPMYLSDKTTLEKTKFRHGDQTVNEAISTMFGDFDDLEDLMTNVCEGDDRLKKLVMKSGTGASVEAGQLVRVHYVIGCEFMDDIIESTYIKRKPARFRIGGGEVLHILELATATMKIGETSKFLGTSDIGYGKMGVPLDDTKVIPADARVVIQIELLDAKDKVAPQVETISDLSDAERRQIGFEKLFKHAEEMKNEGNDEFKAGMYDRAKLKYKAAIACAKDMDPITAAETQQFLSLRGVLCKNLCMTCYKLGDVKTALKFGKAAATNLDVSKDIRSKSNYWCAKCYYDMGDYHEGVKYIKVARNLCADSNVTELFDMFQKKENELRNKEKDICARMMKITTNETKEAQKGEKK</sequence>
<dbReference type="Gene3D" id="1.25.40.10">
    <property type="entry name" value="Tetratricopeptide repeat domain"/>
    <property type="match status" value="1"/>
</dbReference>
<dbReference type="InterPro" id="IPR042282">
    <property type="entry name" value="FKBP6/shu"/>
</dbReference>
<organism evidence="6 7">
    <name type="scientific">Orchesella cincta</name>
    <name type="common">Springtail</name>
    <name type="synonym">Podura cincta</name>
    <dbReference type="NCBI Taxonomy" id="48709"/>
    <lineage>
        <taxon>Eukaryota</taxon>
        <taxon>Metazoa</taxon>
        <taxon>Ecdysozoa</taxon>
        <taxon>Arthropoda</taxon>
        <taxon>Hexapoda</taxon>
        <taxon>Collembola</taxon>
        <taxon>Entomobryomorpha</taxon>
        <taxon>Entomobryoidea</taxon>
        <taxon>Orchesellidae</taxon>
        <taxon>Orchesellinae</taxon>
        <taxon>Orchesella</taxon>
    </lineage>
</organism>
<dbReference type="AlphaFoldDB" id="A0A1D2MEH5"/>
<dbReference type="STRING" id="48709.A0A1D2MEH5"/>
<accession>A0A1D2MEH5</accession>
<dbReference type="OMA" id="CEHIDRI"/>